<proteinExistence type="inferred from homology"/>
<dbReference type="SUPFAM" id="SSF143456">
    <property type="entry name" value="VC0467-like"/>
    <property type="match status" value="1"/>
</dbReference>
<dbReference type="Gene3D" id="3.40.1740.10">
    <property type="entry name" value="VC0467-like"/>
    <property type="match status" value="1"/>
</dbReference>
<comment type="similarity">
    <text evidence="1 2">Belongs to the UPF0301 (AlgH) family.</text>
</comment>
<gene>
    <name evidence="3" type="ORF">BTO11_14290</name>
</gene>
<dbReference type="Proteomes" id="UP000239007">
    <property type="component" value="Unassembled WGS sequence"/>
</dbReference>
<reference evidence="3 4" key="1">
    <citation type="submission" date="2016-12" db="EMBL/GenBank/DDBJ databases">
        <title>Diversity of luminous bacteria.</title>
        <authorList>
            <person name="Yoshizawa S."/>
            <person name="Kogure K."/>
        </authorList>
    </citation>
    <scope>NUCLEOTIDE SEQUENCE [LARGE SCALE GENOMIC DNA]</scope>
    <source>
        <strain evidence="3 4">SA4-48</strain>
    </source>
</reference>
<dbReference type="NCBIfam" id="NF001266">
    <property type="entry name" value="PRK00228.1-1"/>
    <property type="match status" value="1"/>
</dbReference>
<dbReference type="HAMAP" id="MF_00758">
    <property type="entry name" value="UPF0301"/>
    <property type="match status" value="1"/>
</dbReference>
<protein>
    <recommendedName>
        <fullName evidence="2">UPF0301 protein BTO11_14290</fullName>
    </recommendedName>
</protein>
<organism evidence="3 4">
    <name type="scientific">Psychrosphaera saromensis</name>
    <dbReference type="NCBI Taxonomy" id="716813"/>
    <lineage>
        <taxon>Bacteria</taxon>
        <taxon>Pseudomonadati</taxon>
        <taxon>Pseudomonadota</taxon>
        <taxon>Gammaproteobacteria</taxon>
        <taxon>Alteromonadales</taxon>
        <taxon>Pseudoalteromonadaceae</taxon>
        <taxon>Psychrosphaera</taxon>
    </lineage>
</organism>
<evidence type="ECO:0000313" key="3">
    <source>
        <dbReference type="EMBL" id="PQJ55319.1"/>
    </source>
</evidence>
<dbReference type="EMBL" id="MSCH01000003">
    <property type="protein sequence ID" value="PQJ55319.1"/>
    <property type="molecule type" value="Genomic_DNA"/>
</dbReference>
<sequence>MTSLANQFLVAMPALDDSYFGRSVIYICEHDDEGAMGLVINKSTEIAVNTVLLEMHITDEDVDTEATVALDDINVMSGGPVHTDRGFILHNGDKKWSSSLKLDDQINVTTSKDILENLATKAGPEKYLMTLGYAGWTAGQLEQELADNTWLTIDADPDLIFDTPIEDRWEKAVQKLGINVEQLTAFSGHA</sequence>
<dbReference type="GO" id="GO:0005829">
    <property type="term" value="C:cytosol"/>
    <property type="evidence" value="ECO:0007669"/>
    <property type="project" value="TreeGrafter"/>
</dbReference>
<evidence type="ECO:0000256" key="1">
    <source>
        <dbReference type="ARBA" id="ARBA00009600"/>
    </source>
</evidence>
<dbReference type="PANTHER" id="PTHR30327">
    <property type="entry name" value="UNCHARACTERIZED PROTEIN YQGE"/>
    <property type="match status" value="1"/>
</dbReference>
<dbReference type="Pfam" id="PF02622">
    <property type="entry name" value="DUF179"/>
    <property type="match status" value="1"/>
</dbReference>
<dbReference type="InterPro" id="IPR003774">
    <property type="entry name" value="AlgH-like"/>
</dbReference>
<evidence type="ECO:0000313" key="4">
    <source>
        <dbReference type="Proteomes" id="UP000239007"/>
    </source>
</evidence>
<dbReference type="AlphaFoldDB" id="A0A2S7UZW8"/>
<dbReference type="RefSeq" id="WP_105053782.1">
    <property type="nucleotide sequence ID" value="NZ_BMYG01000001.1"/>
</dbReference>
<comment type="caution">
    <text evidence="3">The sequence shown here is derived from an EMBL/GenBank/DDBJ whole genome shotgun (WGS) entry which is preliminary data.</text>
</comment>
<accession>A0A2S7UZW8</accession>
<dbReference type="PANTHER" id="PTHR30327:SF1">
    <property type="entry name" value="UPF0301 PROTEIN YQGE"/>
    <property type="match status" value="1"/>
</dbReference>
<evidence type="ECO:0000256" key="2">
    <source>
        <dbReference type="HAMAP-Rule" id="MF_00758"/>
    </source>
</evidence>
<dbReference type="OrthoDB" id="9807486at2"/>
<keyword evidence="4" id="KW-1185">Reference proteome</keyword>
<name>A0A2S7UZW8_9GAMM</name>